<dbReference type="EMBL" id="CP151503">
    <property type="protein sequence ID" value="WZN60986.1"/>
    <property type="molecule type" value="Genomic_DNA"/>
</dbReference>
<evidence type="ECO:0008006" key="3">
    <source>
        <dbReference type="Google" id="ProtNLM"/>
    </source>
</evidence>
<protein>
    <recommendedName>
        <fullName evidence="3">Biogenesis of lysosome-related organelles complex 1 subunit 7</fullName>
    </recommendedName>
</protein>
<evidence type="ECO:0000313" key="2">
    <source>
        <dbReference type="Proteomes" id="UP001472866"/>
    </source>
</evidence>
<proteinExistence type="predicted"/>
<name>A0AAX4P4I8_9CHLO</name>
<reference evidence="1 2" key="1">
    <citation type="submission" date="2024-03" db="EMBL/GenBank/DDBJ databases">
        <title>Complete genome sequence of the green alga Chloropicon roscoffensis RCC1871.</title>
        <authorList>
            <person name="Lemieux C."/>
            <person name="Pombert J.-F."/>
            <person name="Otis C."/>
            <person name="Turmel M."/>
        </authorList>
    </citation>
    <scope>NUCLEOTIDE SEQUENCE [LARGE SCALE GENOMIC DNA]</scope>
    <source>
        <strain evidence="1 2">RCC1871</strain>
    </source>
</reference>
<dbReference type="Proteomes" id="UP001472866">
    <property type="component" value="Chromosome 03"/>
</dbReference>
<keyword evidence="2" id="KW-1185">Reference proteome</keyword>
<organism evidence="1 2">
    <name type="scientific">Chloropicon roscoffensis</name>
    <dbReference type="NCBI Taxonomy" id="1461544"/>
    <lineage>
        <taxon>Eukaryota</taxon>
        <taxon>Viridiplantae</taxon>
        <taxon>Chlorophyta</taxon>
        <taxon>Chloropicophyceae</taxon>
        <taxon>Chloropicales</taxon>
        <taxon>Chloropicaceae</taxon>
        <taxon>Chloropicon</taxon>
    </lineage>
</organism>
<accession>A0AAX4P4I8</accession>
<sequence>MGCASSRDVSELREGLEVVQQQQTEILQAIASLGRRLSQGEDKDEGLGAGQVDVQGLSSGQVDAVMDSLASLEKGLSLLLVKAYEPVTKTIERKHRGIRRLTEQISSHLRTVQTPDGRTPDKVLRIQKQLQDMETRFAELASPLTTPR</sequence>
<gene>
    <name evidence="1" type="ORF">HKI87_03g25200</name>
</gene>
<evidence type="ECO:0000313" key="1">
    <source>
        <dbReference type="EMBL" id="WZN60986.1"/>
    </source>
</evidence>
<dbReference type="AlphaFoldDB" id="A0AAX4P4I8"/>